<gene>
    <name evidence="2" type="ORF">VPR01S_05_02270</name>
</gene>
<dbReference type="PROSITE" id="PS51257">
    <property type="entry name" value="PROKAR_LIPOPROTEIN"/>
    <property type="match status" value="1"/>
</dbReference>
<reference evidence="2 3" key="1">
    <citation type="submission" date="2013-09" db="EMBL/GenBank/DDBJ databases">
        <title>Whole genome shotgun sequence of Vibrio proteolyticus NBRC 13287.</title>
        <authorList>
            <person name="Isaki S."/>
            <person name="Hosoyama A."/>
            <person name="Numata M."/>
            <person name="Hashimoto M."/>
            <person name="Hosoyama Y."/>
            <person name="Tsuchikane K."/>
            <person name="Noguchi M."/>
            <person name="Hirakata S."/>
            <person name="Ichikawa N."/>
            <person name="Ohji S."/>
            <person name="Yamazoe A."/>
            <person name="Fujita N."/>
        </authorList>
    </citation>
    <scope>NUCLEOTIDE SEQUENCE [LARGE SCALE GENOMIC DNA]</scope>
    <source>
        <strain evidence="2 3">NBRC 13287</strain>
    </source>
</reference>
<dbReference type="eggNOG" id="COG3015">
    <property type="taxonomic scope" value="Bacteria"/>
</dbReference>
<dbReference type="STRING" id="1219065.VPR01S_05_02270"/>
<name>U3A0R7_VIBPR</name>
<proteinExistence type="predicted"/>
<dbReference type="InterPro" id="IPR007298">
    <property type="entry name" value="Cu-R_lipoprotein_NlpE"/>
</dbReference>
<dbReference type="Gene3D" id="2.40.128.640">
    <property type="match status" value="1"/>
</dbReference>
<accession>U3A0R7</accession>
<evidence type="ECO:0008006" key="4">
    <source>
        <dbReference type="Google" id="ProtNLM"/>
    </source>
</evidence>
<dbReference type="Proteomes" id="UP000016570">
    <property type="component" value="Unassembled WGS sequence"/>
</dbReference>
<organism evidence="2 3">
    <name type="scientific">Vibrio proteolyticus NBRC 13287</name>
    <dbReference type="NCBI Taxonomy" id="1219065"/>
    <lineage>
        <taxon>Bacteria</taxon>
        <taxon>Pseudomonadati</taxon>
        <taxon>Pseudomonadota</taxon>
        <taxon>Gammaproteobacteria</taxon>
        <taxon>Vibrionales</taxon>
        <taxon>Vibrionaceae</taxon>
        <taxon>Vibrio</taxon>
    </lineage>
</organism>
<comment type="caution">
    <text evidence="2">The sequence shown here is derived from an EMBL/GenBank/DDBJ whole genome shotgun (WGS) entry which is preliminary data.</text>
</comment>
<dbReference type="RefSeq" id="WP_021704910.1">
    <property type="nucleotide sequence ID" value="NZ_BATJ01000005.1"/>
</dbReference>
<dbReference type="EMBL" id="BATJ01000005">
    <property type="protein sequence ID" value="GAD66932.1"/>
    <property type="molecule type" value="Genomic_DNA"/>
</dbReference>
<protein>
    <recommendedName>
        <fullName evidence="4">Lipoprotein NlpE</fullName>
    </recommendedName>
</protein>
<dbReference type="AlphaFoldDB" id="U3A0R7"/>
<feature type="region of interest" description="Disordered" evidence="1">
    <location>
        <begin position="20"/>
        <end position="39"/>
    </location>
</feature>
<evidence type="ECO:0000313" key="3">
    <source>
        <dbReference type="Proteomes" id="UP000016570"/>
    </source>
</evidence>
<evidence type="ECO:0000313" key="2">
    <source>
        <dbReference type="EMBL" id="GAD66932.1"/>
    </source>
</evidence>
<sequence>MKKRLLALSVTAIVLAGCQDEPAETPQPEQKPAAQAETVVPEPTLEIEAQPQQQAEVMVDSAHNAQNSLDWNGTYSGILPCADCEGLETNLTLNTDGSYSLDQTYLGKGEEKYHSEGSFSWDNSGSVITLSDEAEPNQYFVAENELMKLDSNGQHITGELADQYNLTKK</sequence>
<keyword evidence="3" id="KW-1185">Reference proteome</keyword>
<dbReference type="Pfam" id="PF04170">
    <property type="entry name" value="NlpE"/>
    <property type="match status" value="1"/>
</dbReference>
<evidence type="ECO:0000256" key="1">
    <source>
        <dbReference type="SAM" id="MobiDB-lite"/>
    </source>
</evidence>